<dbReference type="InterPro" id="IPR052059">
    <property type="entry name" value="CR_Ser/Thr_kinase"/>
</dbReference>
<gene>
    <name evidence="6" type="ORF">Csa_3G644830</name>
</gene>
<dbReference type="PANTHER" id="PTHR47973">
    <property type="entry name" value="CYSTEINE-RICH RECEPTOR-LIKE PROTEIN KINASE 3"/>
    <property type="match status" value="1"/>
</dbReference>
<keyword evidence="7" id="KW-1185">Reference proteome</keyword>
<evidence type="ECO:0000256" key="1">
    <source>
        <dbReference type="ARBA" id="ARBA00022679"/>
    </source>
</evidence>
<evidence type="ECO:0000313" key="6">
    <source>
        <dbReference type="EMBL" id="KGN58444.1"/>
    </source>
</evidence>
<evidence type="ECO:0000256" key="2">
    <source>
        <dbReference type="ARBA" id="ARBA00022741"/>
    </source>
</evidence>
<dbReference type="GO" id="GO:0005524">
    <property type="term" value="F:ATP binding"/>
    <property type="evidence" value="ECO:0007669"/>
    <property type="project" value="UniProtKB-KW"/>
</dbReference>
<dbReference type="InterPro" id="IPR011009">
    <property type="entry name" value="Kinase-like_dom_sf"/>
</dbReference>
<protein>
    <recommendedName>
        <fullName evidence="5">Serine-threonine/tyrosine-protein kinase catalytic domain-containing protein</fullName>
    </recommendedName>
</protein>
<sequence length="66" mass="7584">MEAEIGIKGSFGYLDLEYFRRQQLSEKSDVYSFGVVLLEVVCARAVTNPTLPKDQINLAEWAMKWQ</sequence>
<name>A0A0A0LBX2_CUCSA</name>
<feature type="domain" description="Serine-threonine/tyrosine-protein kinase catalytic" evidence="5">
    <location>
        <begin position="12"/>
        <end position="53"/>
    </location>
</feature>
<reference evidence="6 7" key="2">
    <citation type="journal article" date="2009" name="PLoS ONE">
        <title>An integrated genetic and cytogenetic map of the cucumber genome.</title>
        <authorList>
            <person name="Ren Y."/>
            <person name="Zhang Z."/>
            <person name="Liu J."/>
            <person name="Staub J.E."/>
            <person name="Han Y."/>
            <person name="Cheng Z."/>
            <person name="Li X."/>
            <person name="Lu J."/>
            <person name="Miao H."/>
            <person name="Kang H."/>
            <person name="Xie B."/>
            <person name="Gu X."/>
            <person name="Wang X."/>
            <person name="Du Y."/>
            <person name="Jin W."/>
            <person name="Huang S."/>
        </authorList>
    </citation>
    <scope>NUCLEOTIDE SEQUENCE [LARGE SCALE GENOMIC DNA]</scope>
    <source>
        <strain evidence="7">cv. 9930</strain>
    </source>
</reference>
<keyword evidence="2" id="KW-0547">Nucleotide-binding</keyword>
<keyword evidence="3" id="KW-0418">Kinase</keyword>
<dbReference type="GO" id="GO:0004672">
    <property type="term" value="F:protein kinase activity"/>
    <property type="evidence" value="ECO:0007669"/>
    <property type="project" value="InterPro"/>
</dbReference>
<evidence type="ECO:0000256" key="4">
    <source>
        <dbReference type="ARBA" id="ARBA00022840"/>
    </source>
</evidence>
<accession>A0A0A0LBX2</accession>
<dbReference type="STRING" id="3659.A0A0A0LBX2"/>
<dbReference type="Gene3D" id="1.10.510.10">
    <property type="entry name" value="Transferase(Phosphotransferase) domain 1"/>
    <property type="match status" value="1"/>
</dbReference>
<reference evidence="6 7" key="1">
    <citation type="journal article" date="2009" name="Nat. Genet.">
        <title>The genome of the cucumber, Cucumis sativus L.</title>
        <authorList>
            <person name="Huang S."/>
            <person name="Li R."/>
            <person name="Zhang Z."/>
            <person name="Li L."/>
            <person name="Gu X."/>
            <person name="Fan W."/>
            <person name="Lucas W.J."/>
            <person name="Wang X."/>
            <person name="Xie B."/>
            <person name="Ni P."/>
            <person name="Ren Y."/>
            <person name="Zhu H."/>
            <person name="Li J."/>
            <person name="Lin K."/>
            <person name="Jin W."/>
            <person name="Fei Z."/>
            <person name="Li G."/>
            <person name="Staub J."/>
            <person name="Kilian A."/>
            <person name="van der Vossen E.A."/>
            <person name="Wu Y."/>
            <person name="Guo J."/>
            <person name="He J."/>
            <person name="Jia Z."/>
            <person name="Ren Y."/>
            <person name="Tian G."/>
            <person name="Lu Y."/>
            <person name="Ruan J."/>
            <person name="Qian W."/>
            <person name="Wang M."/>
            <person name="Huang Q."/>
            <person name="Li B."/>
            <person name="Xuan Z."/>
            <person name="Cao J."/>
            <person name="Asan"/>
            <person name="Wu Z."/>
            <person name="Zhang J."/>
            <person name="Cai Q."/>
            <person name="Bai Y."/>
            <person name="Zhao B."/>
            <person name="Han Y."/>
            <person name="Li Y."/>
            <person name="Li X."/>
            <person name="Wang S."/>
            <person name="Shi Q."/>
            <person name="Liu S."/>
            <person name="Cho W.K."/>
            <person name="Kim J.Y."/>
            <person name="Xu Y."/>
            <person name="Heller-Uszynska K."/>
            <person name="Miao H."/>
            <person name="Cheng Z."/>
            <person name="Zhang S."/>
            <person name="Wu J."/>
            <person name="Yang Y."/>
            <person name="Kang H."/>
            <person name="Li M."/>
            <person name="Liang H."/>
            <person name="Ren X."/>
            <person name="Shi Z."/>
            <person name="Wen M."/>
            <person name="Jian M."/>
            <person name="Yang H."/>
            <person name="Zhang G."/>
            <person name="Yang Z."/>
            <person name="Chen R."/>
            <person name="Liu S."/>
            <person name="Li J."/>
            <person name="Ma L."/>
            <person name="Liu H."/>
            <person name="Zhou Y."/>
            <person name="Zhao J."/>
            <person name="Fang X."/>
            <person name="Li G."/>
            <person name="Fang L."/>
            <person name="Li Y."/>
            <person name="Liu D."/>
            <person name="Zheng H."/>
            <person name="Zhang Y."/>
            <person name="Qin N."/>
            <person name="Li Z."/>
            <person name="Yang G."/>
            <person name="Yang S."/>
            <person name="Bolund L."/>
            <person name="Kristiansen K."/>
            <person name="Zheng H."/>
            <person name="Li S."/>
            <person name="Zhang X."/>
            <person name="Yang H."/>
            <person name="Wang J."/>
            <person name="Sun R."/>
            <person name="Zhang B."/>
            <person name="Jiang S."/>
            <person name="Wang J."/>
            <person name="Du Y."/>
            <person name="Li S."/>
        </authorList>
    </citation>
    <scope>NUCLEOTIDE SEQUENCE [LARGE SCALE GENOMIC DNA]</scope>
    <source>
        <strain evidence="7">cv. 9930</strain>
    </source>
</reference>
<dbReference type="SUPFAM" id="SSF56112">
    <property type="entry name" value="Protein kinase-like (PK-like)"/>
    <property type="match status" value="1"/>
</dbReference>
<dbReference type="EMBL" id="CM002924">
    <property type="protein sequence ID" value="KGN58444.1"/>
    <property type="molecule type" value="Genomic_DNA"/>
</dbReference>
<evidence type="ECO:0000259" key="5">
    <source>
        <dbReference type="Pfam" id="PF07714"/>
    </source>
</evidence>
<evidence type="ECO:0000313" key="7">
    <source>
        <dbReference type="Proteomes" id="UP000029981"/>
    </source>
</evidence>
<dbReference type="Gramene" id="KGN58444">
    <property type="protein sequence ID" value="KGN58444"/>
    <property type="gene ID" value="Csa_3G644830"/>
</dbReference>
<dbReference type="AlphaFoldDB" id="A0A0A0LBX2"/>
<dbReference type="Pfam" id="PF07714">
    <property type="entry name" value="PK_Tyr_Ser-Thr"/>
    <property type="match status" value="1"/>
</dbReference>
<dbReference type="OMA" id="LMEMLCA"/>
<reference evidence="6 7" key="3">
    <citation type="journal article" date="2010" name="BMC Genomics">
        <title>Transcriptome sequencing and comparative analysis of cucumber flowers with different sex types.</title>
        <authorList>
            <person name="Guo S."/>
            <person name="Zheng Y."/>
            <person name="Joung J.G."/>
            <person name="Liu S."/>
            <person name="Zhang Z."/>
            <person name="Crasta O.R."/>
            <person name="Sobral B.W."/>
            <person name="Xu Y."/>
            <person name="Huang S."/>
            <person name="Fei Z."/>
        </authorList>
    </citation>
    <scope>NUCLEOTIDE SEQUENCE [LARGE SCALE GENOMIC DNA]</scope>
    <source>
        <strain evidence="7">cv. 9930</strain>
    </source>
</reference>
<keyword evidence="4" id="KW-0067">ATP-binding</keyword>
<evidence type="ECO:0000256" key="3">
    <source>
        <dbReference type="ARBA" id="ARBA00022777"/>
    </source>
</evidence>
<keyword evidence="1" id="KW-0808">Transferase</keyword>
<reference evidence="6 7" key="4">
    <citation type="journal article" date="2011" name="BMC Genomics">
        <title>RNA-Seq improves annotation of protein-coding genes in the cucumber genome.</title>
        <authorList>
            <person name="Li Z."/>
            <person name="Zhang Z."/>
            <person name="Yan P."/>
            <person name="Huang S."/>
            <person name="Fei Z."/>
            <person name="Lin K."/>
        </authorList>
    </citation>
    <scope>NUCLEOTIDE SEQUENCE [LARGE SCALE GENOMIC DNA]</scope>
    <source>
        <strain evidence="7">cv. 9930</strain>
    </source>
</reference>
<dbReference type="Proteomes" id="UP000029981">
    <property type="component" value="Chromosome 3"/>
</dbReference>
<proteinExistence type="predicted"/>
<dbReference type="InterPro" id="IPR001245">
    <property type="entry name" value="Ser-Thr/Tyr_kinase_cat_dom"/>
</dbReference>
<organism evidence="6 7">
    <name type="scientific">Cucumis sativus</name>
    <name type="common">Cucumber</name>
    <dbReference type="NCBI Taxonomy" id="3659"/>
    <lineage>
        <taxon>Eukaryota</taxon>
        <taxon>Viridiplantae</taxon>
        <taxon>Streptophyta</taxon>
        <taxon>Embryophyta</taxon>
        <taxon>Tracheophyta</taxon>
        <taxon>Spermatophyta</taxon>
        <taxon>Magnoliopsida</taxon>
        <taxon>eudicotyledons</taxon>
        <taxon>Gunneridae</taxon>
        <taxon>Pentapetalae</taxon>
        <taxon>rosids</taxon>
        <taxon>fabids</taxon>
        <taxon>Cucurbitales</taxon>
        <taxon>Cucurbitaceae</taxon>
        <taxon>Benincaseae</taxon>
        <taxon>Cucumis</taxon>
    </lineage>
</organism>